<keyword evidence="3" id="KW-0687">Ribonucleoprotein</keyword>
<reference evidence="3 4" key="1">
    <citation type="journal article" date="2012" name="BMC Genomics">
        <title>Sequencing the genome of Marssonina brunnea reveals fungus-poplar co-evolution.</title>
        <authorList>
            <person name="Zhu S."/>
            <person name="Cao Y.-Z."/>
            <person name="Jiang C."/>
            <person name="Tan B.-Y."/>
            <person name="Wang Z."/>
            <person name="Feng S."/>
            <person name="Zhang L."/>
            <person name="Su X.-H."/>
            <person name="Brejova B."/>
            <person name="Vinar T."/>
            <person name="Xu M."/>
            <person name="Wang M.-X."/>
            <person name="Zhang S.-G."/>
            <person name="Huang M.-R."/>
            <person name="Wu R."/>
            <person name="Zhou Y."/>
        </authorList>
    </citation>
    <scope>NUCLEOTIDE SEQUENCE [LARGE SCALE GENOMIC DNA]</scope>
    <source>
        <strain evidence="3 4">MB_m1</strain>
    </source>
</reference>
<keyword evidence="2" id="KW-0732">Signal</keyword>
<dbReference type="HOGENOM" id="CLU_029378_0_2_1"/>
<dbReference type="PANTHER" id="PTHR34587">
    <property type="entry name" value="VWFA DOMAIN-CONTAINING PROTEIN"/>
    <property type="match status" value="1"/>
</dbReference>
<keyword evidence="4" id="KW-1185">Reference proteome</keyword>
<dbReference type="GO" id="GO:0005840">
    <property type="term" value="C:ribosome"/>
    <property type="evidence" value="ECO:0007669"/>
    <property type="project" value="UniProtKB-KW"/>
</dbReference>
<accession>K1WTU8</accession>
<dbReference type="EMBL" id="JH921471">
    <property type="protein sequence ID" value="EKD12008.1"/>
    <property type="molecule type" value="Genomic_DNA"/>
</dbReference>
<feature type="compositionally biased region" description="Low complexity" evidence="1">
    <location>
        <begin position="304"/>
        <end position="314"/>
    </location>
</feature>
<dbReference type="KEGG" id="mbe:MBM_09871"/>
<feature type="signal peptide" evidence="2">
    <location>
        <begin position="1"/>
        <end position="19"/>
    </location>
</feature>
<name>K1WTU8_MARBU</name>
<evidence type="ECO:0000256" key="2">
    <source>
        <dbReference type="SAM" id="SignalP"/>
    </source>
</evidence>
<dbReference type="InterPro" id="IPR053216">
    <property type="entry name" value="Appressorial_penetr-assoc"/>
</dbReference>
<dbReference type="Proteomes" id="UP000006753">
    <property type="component" value="Unassembled WGS sequence"/>
</dbReference>
<feature type="chain" id="PRO_5003852714" evidence="2">
    <location>
        <begin position="20"/>
        <end position="352"/>
    </location>
</feature>
<organism evidence="3 4">
    <name type="scientific">Marssonina brunnea f. sp. multigermtubi (strain MB_m1)</name>
    <name type="common">Marssonina leaf spot fungus</name>
    <dbReference type="NCBI Taxonomy" id="1072389"/>
    <lineage>
        <taxon>Eukaryota</taxon>
        <taxon>Fungi</taxon>
        <taxon>Dikarya</taxon>
        <taxon>Ascomycota</taxon>
        <taxon>Pezizomycotina</taxon>
        <taxon>Leotiomycetes</taxon>
        <taxon>Helotiales</taxon>
        <taxon>Drepanopezizaceae</taxon>
        <taxon>Drepanopeziza</taxon>
    </lineage>
</organism>
<dbReference type="AlphaFoldDB" id="K1WTU8"/>
<gene>
    <name evidence="3" type="ORF">MBM_09871</name>
</gene>
<dbReference type="InParanoid" id="K1WTU8"/>
<feature type="region of interest" description="Disordered" evidence="1">
    <location>
        <begin position="268"/>
        <end position="329"/>
    </location>
</feature>
<evidence type="ECO:0000313" key="4">
    <source>
        <dbReference type="Proteomes" id="UP000006753"/>
    </source>
</evidence>
<dbReference type="STRING" id="1072389.K1WTU8"/>
<protein>
    <submittedName>
        <fullName evidence="3">Ribosomal protein s17</fullName>
    </submittedName>
</protein>
<dbReference type="eggNOG" id="ENOG502QU23">
    <property type="taxonomic scope" value="Eukaryota"/>
</dbReference>
<dbReference type="PANTHER" id="PTHR34587:SF2">
    <property type="entry name" value="G-PROTEIN COUPLED RECEPTORS FAMILY 1 PROFILE DOMAIN-CONTAINING PROTEIN"/>
    <property type="match status" value="1"/>
</dbReference>
<dbReference type="OrthoDB" id="2336871at2759"/>
<sequence length="352" mass="36207">MLFQQVTLAVLGLAIATEAGIITDTGISQMGTVRRQNKNAGGQGLGQEKGAAALEGLLCLSPENVQDASKLTGQETPTAGQSPSSVDDGNFINFCKGSITTNGLQNKAGSCNGIVMGKIPSTSNMVSGIITSPKPGENLPAGKTFTVSVQTTGLAAGVFTNPASTYYSAPQDLNGLGQIMGHVHMTIQNLGDSLAPTTAPDPVSFVFFKGINDVGDGNGLLSTTVTDGLPAGNYRLCTMISTANHQPVLMPVAQRGAQDDCQKFTVGAGDAAQGDKDNGDAAASKHIKRGPQSQQARRTDRLAGKPASAAGSKATEASKAGKDGKGPILSRPPLLLHIFVLRSHVDRQLQAQ</sequence>
<keyword evidence="3" id="KW-0689">Ribosomal protein</keyword>
<evidence type="ECO:0000256" key="1">
    <source>
        <dbReference type="SAM" id="MobiDB-lite"/>
    </source>
</evidence>
<evidence type="ECO:0000313" key="3">
    <source>
        <dbReference type="EMBL" id="EKD12008.1"/>
    </source>
</evidence>
<proteinExistence type="predicted"/>